<keyword evidence="2" id="KW-1185">Reference proteome</keyword>
<evidence type="ECO:0000313" key="2">
    <source>
        <dbReference type="Proteomes" id="UP000664781"/>
    </source>
</evidence>
<comment type="caution">
    <text evidence="1">The sequence shown here is derived from an EMBL/GenBank/DDBJ whole genome shotgun (WGS) entry which is preliminary data.</text>
</comment>
<accession>A0A939JSC4</accession>
<protein>
    <submittedName>
        <fullName evidence="1">Transcriptional regulator</fullName>
    </submittedName>
</protein>
<reference evidence="1" key="1">
    <citation type="submission" date="2021-03" db="EMBL/GenBank/DDBJ databases">
        <title>Streptomyces strains.</title>
        <authorList>
            <person name="Lund M.B."/>
            <person name="Toerring T."/>
        </authorList>
    </citation>
    <scope>NUCLEOTIDE SEQUENCE</scope>
    <source>
        <strain evidence="1">JCM 4242</strain>
    </source>
</reference>
<name>A0A939JSC4_9ACTN</name>
<proteinExistence type="predicted"/>
<dbReference type="Gene3D" id="1.20.910.10">
    <property type="entry name" value="Heme oxygenase-like"/>
    <property type="match status" value="1"/>
</dbReference>
<dbReference type="InterPro" id="IPR016084">
    <property type="entry name" value="Haem_Oase-like_multi-hlx"/>
</dbReference>
<organism evidence="1 2">
    <name type="scientific">Streptomyces triculaminicus</name>
    <dbReference type="NCBI Taxonomy" id="2816232"/>
    <lineage>
        <taxon>Bacteria</taxon>
        <taxon>Bacillati</taxon>
        <taxon>Actinomycetota</taxon>
        <taxon>Actinomycetes</taxon>
        <taxon>Kitasatosporales</taxon>
        <taxon>Streptomycetaceae</taxon>
        <taxon>Streptomyces</taxon>
    </lineage>
</organism>
<dbReference type="AlphaFoldDB" id="A0A939JSC4"/>
<gene>
    <name evidence="1" type="ORF">J1792_23875</name>
</gene>
<sequence>MARTARDVLDDALRTLAPGGGTVRLVPEIASGRAPRAALAAFALEQHHVITSDRRSFAHLAERAGAGRQPLAADFFDHLARGEDVALERLGPLAAACGLDEAAVRAHEPRAGCQAYPAYAAWLALCAEPVDVVVALSTNFAAWGGYCATVGLALREHYGFDDAACGFFDFFATPDPEGAQRTLAAVGGGLTDGRLSEPLAHRYGRLLRDYESMFWETLSP</sequence>
<dbReference type="Proteomes" id="UP000664781">
    <property type="component" value="Unassembled WGS sequence"/>
</dbReference>
<dbReference type="EMBL" id="JAFMOF010000003">
    <property type="protein sequence ID" value="MBO0655707.1"/>
    <property type="molecule type" value="Genomic_DNA"/>
</dbReference>
<evidence type="ECO:0000313" key="1">
    <source>
        <dbReference type="EMBL" id="MBO0655707.1"/>
    </source>
</evidence>
<dbReference type="SUPFAM" id="SSF48613">
    <property type="entry name" value="Heme oxygenase-like"/>
    <property type="match status" value="1"/>
</dbReference>
<dbReference type="RefSeq" id="WP_207248139.1">
    <property type="nucleotide sequence ID" value="NZ_JAFMOF010000003.1"/>
</dbReference>